<dbReference type="EMBL" id="JBHSMI010000002">
    <property type="protein sequence ID" value="MFC5401324.1"/>
    <property type="molecule type" value="Genomic_DNA"/>
</dbReference>
<dbReference type="InterPro" id="IPR013325">
    <property type="entry name" value="RNA_pol_sigma_r2"/>
</dbReference>
<dbReference type="InterPro" id="IPR007627">
    <property type="entry name" value="RNA_pol_sigma70_r2"/>
</dbReference>
<comment type="similarity">
    <text evidence="1">Belongs to the sigma-70 factor family. ECF subfamily.</text>
</comment>
<keyword evidence="2" id="KW-0805">Transcription regulation</keyword>
<dbReference type="InterPro" id="IPR013324">
    <property type="entry name" value="RNA_pol_sigma_r3/r4-like"/>
</dbReference>
<name>A0ABW0HJZ4_9BACL</name>
<dbReference type="RefSeq" id="WP_378128772.1">
    <property type="nucleotide sequence ID" value="NZ_JBHSMI010000002.1"/>
</dbReference>
<dbReference type="InterPro" id="IPR036388">
    <property type="entry name" value="WH-like_DNA-bd_sf"/>
</dbReference>
<keyword evidence="9" id="KW-1185">Reference proteome</keyword>
<evidence type="ECO:0000256" key="4">
    <source>
        <dbReference type="ARBA" id="ARBA00023125"/>
    </source>
</evidence>
<feature type="domain" description="RNA polymerase sigma factor 70 region 4 type 2" evidence="7">
    <location>
        <begin position="109"/>
        <end position="158"/>
    </location>
</feature>
<dbReference type="Pfam" id="PF08281">
    <property type="entry name" value="Sigma70_r4_2"/>
    <property type="match status" value="1"/>
</dbReference>
<dbReference type="SUPFAM" id="SSF88659">
    <property type="entry name" value="Sigma3 and sigma4 domains of RNA polymerase sigma factors"/>
    <property type="match status" value="1"/>
</dbReference>
<proteinExistence type="inferred from homology"/>
<dbReference type="InterPro" id="IPR013249">
    <property type="entry name" value="RNA_pol_sigma70_r4_t2"/>
</dbReference>
<accession>A0ABW0HJZ4</accession>
<evidence type="ECO:0000256" key="1">
    <source>
        <dbReference type="ARBA" id="ARBA00010641"/>
    </source>
</evidence>
<keyword evidence="4" id="KW-0238">DNA-binding</keyword>
<evidence type="ECO:0000313" key="8">
    <source>
        <dbReference type="EMBL" id="MFC5401324.1"/>
    </source>
</evidence>
<dbReference type="PANTHER" id="PTHR43133:SF8">
    <property type="entry name" value="RNA POLYMERASE SIGMA FACTOR HI_1459-RELATED"/>
    <property type="match status" value="1"/>
</dbReference>
<evidence type="ECO:0000259" key="6">
    <source>
        <dbReference type="Pfam" id="PF04542"/>
    </source>
</evidence>
<dbReference type="Pfam" id="PF04542">
    <property type="entry name" value="Sigma70_r2"/>
    <property type="match status" value="1"/>
</dbReference>
<dbReference type="SUPFAM" id="SSF88946">
    <property type="entry name" value="Sigma2 domain of RNA polymerase sigma factors"/>
    <property type="match status" value="1"/>
</dbReference>
<evidence type="ECO:0000256" key="2">
    <source>
        <dbReference type="ARBA" id="ARBA00023015"/>
    </source>
</evidence>
<dbReference type="Proteomes" id="UP001596113">
    <property type="component" value="Unassembled WGS sequence"/>
</dbReference>
<keyword evidence="3" id="KW-0731">Sigma factor</keyword>
<dbReference type="PANTHER" id="PTHR43133">
    <property type="entry name" value="RNA POLYMERASE ECF-TYPE SIGMA FACTO"/>
    <property type="match status" value="1"/>
</dbReference>
<feature type="domain" description="RNA polymerase sigma-70 region 2" evidence="6">
    <location>
        <begin position="13"/>
        <end position="78"/>
    </location>
</feature>
<keyword evidence="5" id="KW-0804">Transcription</keyword>
<evidence type="ECO:0000256" key="5">
    <source>
        <dbReference type="ARBA" id="ARBA00023163"/>
    </source>
</evidence>
<evidence type="ECO:0000256" key="3">
    <source>
        <dbReference type="ARBA" id="ARBA00023082"/>
    </source>
</evidence>
<dbReference type="Gene3D" id="1.10.1740.10">
    <property type="match status" value="1"/>
</dbReference>
<reference evidence="9" key="1">
    <citation type="journal article" date="2019" name="Int. J. Syst. Evol. Microbiol.">
        <title>The Global Catalogue of Microorganisms (GCM) 10K type strain sequencing project: providing services to taxonomists for standard genome sequencing and annotation.</title>
        <authorList>
            <consortium name="The Broad Institute Genomics Platform"/>
            <consortium name="The Broad Institute Genome Sequencing Center for Infectious Disease"/>
            <person name="Wu L."/>
            <person name="Ma J."/>
        </authorList>
    </citation>
    <scope>NUCLEOTIDE SEQUENCE [LARGE SCALE GENOMIC DNA]</scope>
    <source>
        <strain evidence="9">CGMCC 1.18575</strain>
    </source>
</reference>
<gene>
    <name evidence="8" type="ORF">ACFPOF_01115</name>
</gene>
<sequence>MQEGETDEYVNVIRAYQQPIYRYCLRLLVNAQDAEDAAQDIFIKAFESIRHYRRMISFSSWLYTIAYRHCLNLLRKRKYQLQLLPRLLRTDAAAESPEQSLDNRLFSPALTAALAALSPEDRSLLILHIFEERTYAEISEITGQKPDALKKRVSRMKEKARSLIRDWREEEPWNGNNQPVNGNI</sequence>
<dbReference type="InterPro" id="IPR014284">
    <property type="entry name" value="RNA_pol_sigma-70_dom"/>
</dbReference>
<dbReference type="InterPro" id="IPR039425">
    <property type="entry name" value="RNA_pol_sigma-70-like"/>
</dbReference>
<protein>
    <submittedName>
        <fullName evidence="8">RNA polymerase sigma factor</fullName>
    </submittedName>
</protein>
<comment type="caution">
    <text evidence="8">The sequence shown here is derived from an EMBL/GenBank/DDBJ whole genome shotgun (WGS) entry which is preliminary data.</text>
</comment>
<evidence type="ECO:0000259" key="7">
    <source>
        <dbReference type="Pfam" id="PF08281"/>
    </source>
</evidence>
<dbReference type="NCBIfam" id="TIGR02937">
    <property type="entry name" value="sigma70-ECF"/>
    <property type="match status" value="1"/>
</dbReference>
<dbReference type="Gene3D" id="1.10.10.10">
    <property type="entry name" value="Winged helix-like DNA-binding domain superfamily/Winged helix DNA-binding domain"/>
    <property type="match status" value="1"/>
</dbReference>
<organism evidence="8 9">
    <name type="scientific">Cohnella soli</name>
    <dbReference type="NCBI Taxonomy" id="425005"/>
    <lineage>
        <taxon>Bacteria</taxon>
        <taxon>Bacillati</taxon>
        <taxon>Bacillota</taxon>
        <taxon>Bacilli</taxon>
        <taxon>Bacillales</taxon>
        <taxon>Paenibacillaceae</taxon>
        <taxon>Cohnella</taxon>
    </lineage>
</organism>
<evidence type="ECO:0000313" key="9">
    <source>
        <dbReference type="Proteomes" id="UP001596113"/>
    </source>
</evidence>